<keyword evidence="2" id="KW-0574">Periplasm</keyword>
<evidence type="ECO:0000313" key="5">
    <source>
        <dbReference type="EMBL" id="PSJ60253.1"/>
    </source>
</evidence>
<dbReference type="InterPro" id="IPR036831">
    <property type="entry name" value="HdeA_sf"/>
</dbReference>
<dbReference type="EMBL" id="PXYL01000006">
    <property type="protein sequence ID" value="PSJ60253.1"/>
    <property type="molecule type" value="Genomic_DNA"/>
</dbReference>
<dbReference type="Gene3D" id="1.10.890.10">
    <property type="entry name" value="HNS-dependent expression A"/>
    <property type="match status" value="1"/>
</dbReference>
<keyword evidence="3" id="KW-0143">Chaperone</keyword>
<organism evidence="5 6">
    <name type="scientific">Pseudaminobacter soli</name>
    <name type="common">ex Li et al. 2025</name>
    <dbReference type="NCBI Taxonomy" id="1295366"/>
    <lineage>
        <taxon>Bacteria</taxon>
        <taxon>Pseudomonadati</taxon>
        <taxon>Pseudomonadota</taxon>
        <taxon>Alphaproteobacteria</taxon>
        <taxon>Hyphomicrobiales</taxon>
        <taxon>Phyllobacteriaceae</taxon>
        <taxon>Pseudaminobacter</taxon>
    </lineage>
</organism>
<dbReference type="GO" id="GO:0030288">
    <property type="term" value="C:outer membrane-bounded periplasmic space"/>
    <property type="evidence" value="ECO:0007669"/>
    <property type="project" value="InterPro"/>
</dbReference>
<feature type="chain" id="PRO_5015111996" evidence="4">
    <location>
        <begin position="24"/>
        <end position="109"/>
    </location>
</feature>
<evidence type="ECO:0000256" key="3">
    <source>
        <dbReference type="ARBA" id="ARBA00023186"/>
    </source>
</evidence>
<comment type="caution">
    <text evidence="5">The sequence shown here is derived from an EMBL/GenBank/DDBJ whole genome shotgun (WGS) entry which is preliminary data.</text>
</comment>
<evidence type="ECO:0000256" key="4">
    <source>
        <dbReference type="SAM" id="SignalP"/>
    </source>
</evidence>
<dbReference type="SUPFAM" id="SSF47752">
    <property type="entry name" value="Protein HNS-dependent expression A, HdeA"/>
    <property type="match status" value="1"/>
</dbReference>
<dbReference type="OrthoDB" id="7581659at2"/>
<proteinExistence type="predicted"/>
<protein>
    <submittedName>
        <fullName evidence="5">Chaperone hdeA</fullName>
    </submittedName>
</protein>
<reference evidence="5 6" key="1">
    <citation type="submission" date="2018-03" db="EMBL/GenBank/DDBJ databases">
        <title>The draft genome of Mesorhizobium soli JCM 19897.</title>
        <authorList>
            <person name="Li L."/>
            <person name="Liu L."/>
            <person name="Liang L."/>
            <person name="Wang T."/>
            <person name="Zhang X."/>
        </authorList>
    </citation>
    <scope>NUCLEOTIDE SEQUENCE [LARGE SCALE GENOMIC DNA]</scope>
    <source>
        <strain evidence="5 6">JCM 19897</strain>
    </source>
</reference>
<keyword evidence="6" id="KW-1185">Reference proteome</keyword>
<dbReference type="GO" id="GO:0071468">
    <property type="term" value="P:cellular response to acidic pH"/>
    <property type="evidence" value="ECO:0007669"/>
    <property type="project" value="InterPro"/>
</dbReference>
<evidence type="ECO:0000313" key="6">
    <source>
        <dbReference type="Proteomes" id="UP000240653"/>
    </source>
</evidence>
<gene>
    <name evidence="5" type="ORF">C7I85_13875</name>
</gene>
<dbReference type="AlphaFoldDB" id="A0A2P7SCP5"/>
<accession>A0A2P7SCP5</accession>
<dbReference type="InterPro" id="IPR010486">
    <property type="entry name" value="HNS-dep_expression_A/B"/>
</dbReference>
<name>A0A2P7SCP5_9HYPH</name>
<sequence length="109" mass="12052">MLLRITGISIVTALLTVSSMSFAAETKQDMAKKKITDVTCEDFNGIDDSFKPNVIAWAEGFRQGSKKPNEVTLNIDGIEKVTPILIEACQKEPKASFWSKAKAELKKVF</sequence>
<feature type="signal peptide" evidence="4">
    <location>
        <begin position="1"/>
        <end position="23"/>
    </location>
</feature>
<keyword evidence="1 4" id="KW-0732">Signal</keyword>
<dbReference type="InterPro" id="IPR038303">
    <property type="entry name" value="HdeA/HdeB_sf"/>
</dbReference>
<evidence type="ECO:0000256" key="2">
    <source>
        <dbReference type="ARBA" id="ARBA00022764"/>
    </source>
</evidence>
<dbReference type="Proteomes" id="UP000240653">
    <property type="component" value="Unassembled WGS sequence"/>
</dbReference>
<dbReference type="RefSeq" id="WP_106724586.1">
    <property type="nucleotide sequence ID" value="NZ_PXYL01000006.1"/>
</dbReference>
<evidence type="ECO:0000256" key="1">
    <source>
        <dbReference type="ARBA" id="ARBA00022729"/>
    </source>
</evidence>
<dbReference type="Pfam" id="PF06411">
    <property type="entry name" value="HdeA"/>
    <property type="match status" value="1"/>
</dbReference>